<dbReference type="Proteomes" id="UP001596056">
    <property type="component" value="Unassembled WGS sequence"/>
</dbReference>
<dbReference type="RefSeq" id="WP_209837561.1">
    <property type="nucleotide sequence ID" value="NZ_JAGGJP010000002.1"/>
</dbReference>
<proteinExistence type="predicted"/>
<keyword evidence="2" id="KW-1185">Reference proteome</keyword>
<comment type="caution">
    <text evidence="1">The sequence shown here is derived from an EMBL/GenBank/DDBJ whole genome shotgun (WGS) entry which is preliminary data.</text>
</comment>
<gene>
    <name evidence="1" type="ORF">ACFPOC_02475</name>
</gene>
<evidence type="ECO:0000313" key="2">
    <source>
        <dbReference type="Proteomes" id="UP001596056"/>
    </source>
</evidence>
<organism evidence="1 2">
    <name type="scientific">Rubellimicrobium aerolatum</name>
    <dbReference type="NCBI Taxonomy" id="490979"/>
    <lineage>
        <taxon>Bacteria</taxon>
        <taxon>Pseudomonadati</taxon>
        <taxon>Pseudomonadota</taxon>
        <taxon>Alphaproteobacteria</taxon>
        <taxon>Rhodobacterales</taxon>
        <taxon>Roseobacteraceae</taxon>
        <taxon>Rubellimicrobium</taxon>
    </lineage>
</organism>
<reference evidence="2" key="1">
    <citation type="journal article" date="2019" name="Int. J. Syst. Evol. Microbiol.">
        <title>The Global Catalogue of Microorganisms (GCM) 10K type strain sequencing project: providing services to taxonomists for standard genome sequencing and annotation.</title>
        <authorList>
            <consortium name="The Broad Institute Genomics Platform"/>
            <consortium name="The Broad Institute Genome Sequencing Center for Infectious Disease"/>
            <person name="Wu L."/>
            <person name="Ma J."/>
        </authorList>
    </citation>
    <scope>NUCLEOTIDE SEQUENCE [LARGE SCALE GENOMIC DNA]</scope>
    <source>
        <strain evidence="2">KACC 11588</strain>
    </source>
</reference>
<dbReference type="EMBL" id="JBHSNA010000002">
    <property type="protein sequence ID" value="MFC5565279.1"/>
    <property type="molecule type" value="Genomic_DNA"/>
</dbReference>
<accession>A0ABW0S8R8</accession>
<name>A0ABW0S8R8_9RHOB</name>
<protein>
    <submittedName>
        <fullName evidence="1">TadE/TadG family type IV pilus assembly protein</fullName>
    </submittedName>
</protein>
<evidence type="ECO:0000313" key="1">
    <source>
        <dbReference type="EMBL" id="MFC5565279.1"/>
    </source>
</evidence>
<sequence>MRPERSGLIRRFAGEEGGSMTIEACLWIPLFFWLLTLICDASLVFQGKAQALRALEDGNRARAVHRLATEAETRAWIEARFDPVSPNAVARTTVADGIVTSTLAIPVLDLVSFNRLHAASGWSITVRAAQFVE</sequence>